<evidence type="ECO:0000256" key="7">
    <source>
        <dbReference type="PROSITE-ProRule" id="PRU00169"/>
    </source>
</evidence>
<gene>
    <name evidence="11" type="ORF">BCV53_15055</name>
</gene>
<dbReference type="SUPFAM" id="SSF46894">
    <property type="entry name" value="C-terminal effector domain of the bipartite response regulators"/>
    <property type="match status" value="1"/>
</dbReference>
<dbReference type="FunFam" id="1.10.10.10:FF:000018">
    <property type="entry name" value="DNA-binding response regulator ResD"/>
    <property type="match status" value="1"/>
</dbReference>
<dbReference type="SUPFAM" id="SSF52172">
    <property type="entry name" value="CheY-like"/>
    <property type="match status" value="1"/>
</dbReference>
<name>A0AAN0YQK6_PARTM</name>
<reference evidence="12" key="1">
    <citation type="journal article" date="2016" name="Genome Announc.">
        <title>Complete Genome Sequence of Geobacillus thermoglucosidasius NCIMB 11955, the Progenitor of a Bioethanol Production Strain.</title>
        <authorList>
            <person name="Sheng L."/>
            <person name="Zhang Y."/>
            <person name="Minton N.P."/>
        </authorList>
    </citation>
    <scope>NUCLEOTIDE SEQUENCE [LARGE SCALE GENOMIC DNA]</scope>
    <source>
        <strain evidence="12">NCIMB 11955</strain>
    </source>
</reference>
<evidence type="ECO:0000256" key="2">
    <source>
        <dbReference type="ARBA" id="ARBA00022553"/>
    </source>
</evidence>
<keyword evidence="6" id="KW-0804">Transcription</keyword>
<dbReference type="GO" id="GO:0005829">
    <property type="term" value="C:cytosol"/>
    <property type="evidence" value="ECO:0007669"/>
    <property type="project" value="TreeGrafter"/>
</dbReference>
<dbReference type="InterPro" id="IPR001789">
    <property type="entry name" value="Sig_transdc_resp-reg_receiver"/>
</dbReference>
<dbReference type="Proteomes" id="UP000093052">
    <property type="component" value="Chromosome"/>
</dbReference>
<dbReference type="RefSeq" id="WP_003249784.1">
    <property type="nucleotide sequence ID" value="NZ_CP012712.1"/>
</dbReference>
<sequence length="235" mass="27174">MKENATILMIDDEQEIRELVGLYLTKEGYRFYEADNAEKGLSQLKNSQPDLIILDVRLPDLDGIELCRRIRHLTTAPILFLSCKDSEIDKVVGLNVGGDDYIGKPFSIHELLARIQAHLRRYKSHMNQFGDTDHTICSQSIQLNPKKHECYVRGNPIFLTSKEFQLLHFLMRHPQQVFSAEHLLEKVWGYDSEVDIQTVMVHIGKLRKKIEEDPKNPSIIITIRGAGYKFNEEIQ</sequence>
<comment type="subcellular location">
    <subcellularLocation>
        <location evidence="1">Cytoplasm</location>
    </subcellularLocation>
</comment>
<evidence type="ECO:0000256" key="4">
    <source>
        <dbReference type="ARBA" id="ARBA00023015"/>
    </source>
</evidence>
<keyword evidence="5 8" id="KW-0238">DNA-binding</keyword>
<dbReference type="KEGG" id="ptl:AOT13_15025"/>
<dbReference type="GO" id="GO:0032993">
    <property type="term" value="C:protein-DNA complex"/>
    <property type="evidence" value="ECO:0007669"/>
    <property type="project" value="TreeGrafter"/>
</dbReference>
<dbReference type="GO" id="GO:0000156">
    <property type="term" value="F:phosphorelay response regulator activity"/>
    <property type="evidence" value="ECO:0007669"/>
    <property type="project" value="TreeGrafter"/>
</dbReference>
<dbReference type="SMART" id="SM00448">
    <property type="entry name" value="REC"/>
    <property type="match status" value="1"/>
</dbReference>
<dbReference type="PANTHER" id="PTHR48111">
    <property type="entry name" value="REGULATOR OF RPOS"/>
    <property type="match status" value="1"/>
</dbReference>
<dbReference type="CDD" id="cd00383">
    <property type="entry name" value="trans_reg_C"/>
    <property type="match status" value="1"/>
</dbReference>
<dbReference type="InterPro" id="IPR001867">
    <property type="entry name" value="OmpR/PhoB-type_DNA-bd"/>
</dbReference>
<evidence type="ECO:0000259" key="10">
    <source>
        <dbReference type="PROSITE" id="PS51755"/>
    </source>
</evidence>
<dbReference type="Gene3D" id="1.10.10.10">
    <property type="entry name" value="Winged helix-like DNA-binding domain superfamily/Winged helix DNA-binding domain"/>
    <property type="match status" value="1"/>
</dbReference>
<dbReference type="PROSITE" id="PS50110">
    <property type="entry name" value="RESPONSE_REGULATORY"/>
    <property type="match status" value="1"/>
</dbReference>
<dbReference type="Gene3D" id="3.40.50.2300">
    <property type="match status" value="1"/>
</dbReference>
<protein>
    <submittedName>
        <fullName evidence="11">DNA-binding response regulator</fullName>
    </submittedName>
</protein>
<feature type="DNA-binding region" description="OmpR/PhoB-type" evidence="8">
    <location>
        <begin position="133"/>
        <end position="232"/>
    </location>
</feature>
<dbReference type="FunFam" id="3.40.50.2300:FF:000001">
    <property type="entry name" value="DNA-binding response regulator PhoB"/>
    <property type="match status" value="1"/>
</dbReference>
<proteinExistence type="predicted"/>
<dbReference type="InterPro" id="IPR016032">
    <property type="entry name" value="Sig_transdc_resp-reg_C-effctor"/>
</dbReference>
<evidence type="ECO:0000256" key="5">
    <source>
        <dbReference type="ARBA" id="ARBA00023125"/>
    </source>
</evidence>
<dbReference type="GeneID" id="56926747"/>
<feature type="domain" description="OmpR/PhoB-type" evidence="10">
    <location>
        <begin position="133"/>
        <end position="232"/>
    </location>
</feature>
<evidence type="ECO:0000256" key="6">
    <source>
        <dbReference type="ARBA" id="ARBA00023163"/>
    </source>
</evidence>
<evidence type="ECO:0000313" key="11">
    <source>
        <dbReference type="EMBL" id="ANZ31296.1"/>
    </source>
</evidence>
<feature type="modified residue" description="4-aspartylphosphate" evidence="7">
    <location>
        <position position="55"/>
    </location>
</feature>
<dbReference type="InterPro" id="IPR011006">
    <property type="entry name" value="CheY-like_superfamily"/>
</dbReference>
<accession>A0AAN0YQK6</accession>
<dbReference type="Pfam" id="PF00486">
    <property type="entry name" value="Trans_reg_C"/>
    <property type="match status" value="1"/>
</dbReference>
<dbReference type="InterPro" id="IPR036388">
    <property type="entry name" value="WH-like_DNA-bd_sf"/>
</dbReference>
<dbReference type="Pfam" id="PF00072">
    <property type="entry name" value="Response_reg"/>
    <property type="match status" value="1"/>
</dbReference>
<evidence type="ECO:0000256" key="1">
    <source>
        <dbReference type="ARBA" id="ARBA00004496"/>
    </source>
</evidence>
<dbReference type="GO" id="GO:0000976">
    <property type="term" value="F:transcription cis-regulatory region binding"/>
    <property type="evidence" value="ECO:0007669"/>
    <property type="project" value="TreeGrafter"/>
</dbReference>
<dbReference type="PANTHER" id="PTHR48111:SF52">
    <property type="entry name" value="TRANSCRIPTIONAL REGULATORY PROTEIN YVRH"/>
    <property type="match status" value="1"/>
</dbReference>
<evidence type="ECO:0000313" key="12">
    <source>
        <dbReference type="Proteomes" id="UP000093052"/>
    </source>
</evidence>
<dbReference type="GO" id="GO:0006355">
    <property type="term" value="P:regulation of DNA-templated transcription"/>
    <property type="evidence" value="ECO:0007669"/>
    <property type="project" value="InterPro"/>
</dbReference>
<organism evidence="11 12">
    <name type="scientific">Parageobacillus thermoglucosidasius</name>
    <name type="common">Geobacillus thermoglucosidasius</name>
    <dbReference type="NCBI Taxonomy" id="1426"/>
    <lineage>
        <taxon>Bacteria</taxon>
        <taxon>Bacillati</taxon>
        <taxon>Bacillota</taxon>
        <taxon>Bacilli</taxon>
        <taxon>Bacillales</taxon>
        <taxon>Anoxybacillaceae</taxon>
        <taxon>Parageobacillus</taxon>
    </lineage>
</organism>
<evidence type="ECO:0000259" key="9">
    <source>
        <dbReference type="PROSITE" id="PS50110"/>
    </source>
</evidence>
<keyword evidence="3" id="KW-0902">Two-component regulatory system</keyword>
<evidence type="ECO:0000256" key="8">
    <source>
        <dbReference type="PROSITE-ProRule" id="PRU01091"/>
    </source>
</evidence>
<keyword evidence="12" id="KW-1185">Reference proteome</keyword>
<evidence type="ECO:0000256" key="3">
    <source>
        <dbReference type="ARBA" id="ARBA00023012"/>
    </source>
</evidence>
<dbReference type="InterPro" id="IPR039420">
    <property type="entry name" value="WalR-like"/>
</dbReference>
<feature type="domain" description="Response regulatory" evidence="9">
    <location>
        <begin position="6"/>
        <end position="119"/>
    </location>
</feature>
<dbReference type="PROSITE" id="PS51755">
    <property type="entry name" value="OMPR_PHOB"/>
    <property type="match status" value="1"/>
</dbReference>
<dbReference type="EMBL" id="CP016622">
    <property type="protein sequence ID" value="ANZ31296.1"/>
    <property type="molecule type" value="Genomic_DNA"/>
</dbReference>
<dbReference type="AlphaFoldDB" id="A0AAN0YQK6"/>
<keyword evidence="2 7" id="KW-0597">Phosphoprotein</keyword>
<dbReference type="Gene3D" id="6.10.250.690">
    <property type="match status" value="1"/>
</dbReference>
<keyword evidence="4" id="KW-0805">Transcription regulation</keyword>
<dbReference type="SMART" id="SM00862">
    <property type="entry name" value="Trans_reg_C"/>
    <property type="match status" value="1"/>
</dbReference>